<evidence type="ECO:0000313" key="2">
    <source>
        <dbReference type="Proteomes" id="UP001596253"/>
    </source>
</evidence>
<organism evidence="1 2">
    <name type="scientific">Lactiplantibacillus dongliensis</name>
    <dbReference type="NCBI Taxonomy" id="2559919"/>
    <lineage>
        <taxon>Bacteria</taxon>
        <taxon>Bacillati</taxon>
        <taxon>Bacillota</taxon>
        <taxon>Bacilli</taxon>
        <taxon>Lactobacillales</taxon>
        <taxon>Lactobacillaceae</taxon>
        <taxon>Lactiplantibacillus</taxon>
    </lineage>
</organism>
<sequence length="222" mass="25261">MVKQGHYAKSSRKKMVRQFKQHHAQHEARAIDPLKIKAFLLVRYHLTQAKRQRVVVQKTMQQFFGNWLDLATAPENGQIWDVTALTKQTLQLSGYQVPWQYYAILNQQFSGWQDFLLKEVPAVPLEDRLSLIKSLTPTTWLDSLSQQLAVNGLIGTWGREHLAQVTAEQVSQLQTSLVKDGHIDWAAVAAVCAPIQIDLASFDQGVQGLIRRLEKLSSNDFD</sequence>
<gene>
    <name evidence="1" type="ORF">ACFP3T_09335</name>
</gene>
<proteinExistence type="predicted"/>
<dbReference type="EMBL" id="JBHSSD010000040">
    <property type="protein sequence ID" value="MFC6164869.1"/>
    <property type="molecule type" value="Genomic_DNA"/>
</dbReference>
<evidence type="ECO:0000313" key="1">
    <source>
        <dbReference type="EMBL" id="MFC6164869.1"/>
    </source>
</evidence>
<protein>
    <submittedName>
        <fullName evidence="1">Uncharacterized protein</fullName>
    </submittedName>
</protein>
<comment type="caution">
    <text evidence="1">The sequence shown here is derived from an EMBL/GenBank/DDBJ whole genome shotgun (WGS) entry which is preliminary data.</text>
</comment>
<keyword evidence="2" id="KW-1185">Reference proteome</keyword>
<name>A0ABW1R638_9LACO</name>
<dbReference type="Proteomes" id="UP001596253">
    <property type="component" value="Unassembled WGS sequence"/>
</dbReference>
<reference evidence="2" key="1">
    <citation type="journal article" date="2019" name="Int. J. Syst. Evol. Microbiol.">
        <title>The Global Catalogue of Microorganisms (GCM) 10K type strain sequencing project: providing services to taxonomists for standard genome sequencing and annotation.</title>
        <authorList>
            <consortium name="The Broad Institute Genomics Platform"/>
            <consortium name="The Broad Institute Genome Sequencing Center for Infectious Disease"/>
            <person name="Wu L."/>
            <person name="Ma J."/>
        </authorList>
    </citation>
    <scope>NUCLEOTIDE SEQUENCE [LARGE SCALE GENOMIC DNA]</scope>
    <source>
        <strain evidence="2">CCM 8932</strain>
    </source>
</reference>
<accession>A0ABW1R638</accession>
<dbReference type="RefSeq" id="WP_137639550.1">
    <property type="nucleotide sequence ID" value="NZ_BJDK01000007.1"/>
</dbReference>